<dbReference type="EMBL" id="HBGV01002116">
    <property type="protein sequence ID" value="CAD9471069.1"/>
    <property type="molecule type" value="Transcribed_RNA"/>
</dbReference>
<reference evidence="1" key="1">
    <citation type="submission" date="2021-01" db="EMBL/GenBank/DDBJ databases">
        <authorList>
            <person name="Corre E."/>
            <person name="Pelletier E."/>
            <person name="Niang G."/>
            <person name="Scheremetjew M."/>
            <person name="Finn R."/>
            <person name="Kale V."/>
            <person name="Holt S."/>
            <person name="Cochrane G."/>
            <person name="Meng A."/>
            <person name="Brown T."/>
            <person name="Cohen L."/>
        </authorList>
    </citation>
    <scope>NUCLEOTIDE SEQUENCE</scope>
    <source>
        <strain evidence="1">CCMP826</strain>
    </source>
</reference>
<accession>A0A7S2GV14</accession>
<sequence>MTRCHRNQKTKQVNTNMKSTLALALATVAASDPSVDTGAYPVATGCQGRDPGDTWKCHCKTGKKHMIDNTTVFNQCRLGKRNGAMHGQAEVKLNDDAMGMAVYSGDSTDICGGRMKHCKCTCFDKEALDGVASPRFRTSISTKIKQDVIDPGYKTDCLGLCGANCKGGINGKRYASILIHDVCQSYIRSRAAMPNFNDCSDEGRHAWAAAILSLLFNGSCPA</sequence>
<name>A0A7S2GV14_9STRA</name>
<evidence type="ECO:0000313" key="1">
    <source>
        <dbReference type="EMBL" id="CAD9471069.1"/>
    </source>
</evidence>
<organism evidence="1">
    <name type="scientific">Helicotheca tamesis</name>
    <dbReference type="NCBI Taxonomy" id="374047"/>
    <lineage>
        <taxon>Eukaryota</taxon>
        <taxon>Sar</taxon>
        <taxon>Stramenopiles</taxon>
        <taxon>Ochrophyta</taxon>
        <taxon>Bacillariophyta</taxon>
        <taxon>Mediophyceae</taxon>
        <taxon>Lithodesmiophycidae</taxon>
        <taxon>Lithodesmiales</taxon>
        <taxon>Lithodesmiaceae</taxon>
        <taxon>Helicotheca</taxon>
    </lineage>
</organism>
<protein>
    <submittedName>
        <fullName evidence="1">Uncharacterized protein</fullName>
    </submittedName>
</protein>
<gene>
    <name evidence="1" type="ORF">HTAM1171_LOCUS1295</name>
</gene>
<proteinExistence type="predicted"/>
<dbReference type="AlphaFoldDB" id="A0A7S2GV14"/>